<protein>
    <submittedName>
        <fullName evidence="1">Uncharacterized protein</fullName>
    </submittedName>
</protein>
<dbReference type="EMBL" id="FNCH01000002">
    <property type="protein sequence ID" value="SDF98822.1"/>
    <property type="molecule type" value="Genomic_DNA"/>
</dbReference>
<sequence>MTSFSIDNQEHELNKVIGDFDASIKKTKLYFGLVGYKIAMPFILGKFSIQLRLQRSDLNRTVKSLLVDLEKFEERDKMELELDFLHMYEDYSDTVLPLAKTLKKKSDKSFFLNLVINQIEKLHAELKYSSEKITSLVYPNTIDPATNKELFKELIDCYKSVDLSDWKQEDRVNFNSKETVKHGIL</sequence>
<proteinExistence type="predicted"/>
<dbReference type="RefSeq" id="WP_090497330.1">
    <property type="nucleotide sequence ID" value="NZ_FNCH01000002.1"/>
</dbReference>
<evidence type="ECO:0000313" key="2">
    <source>
        <dbReference type="Proteomes" id="UP000199643"/>
    </source>
</evidence>
<dbReference type="AlphaFoldDB" id="A0A1G7QK05"/>
<dbReference type="Proteomes" id="UP000199643">
    <property type="component" value="Unassembled WGS sequence"/>
</dbReference>
<dbReference type="OrthoDB" id="755110at2"/>
<organism evidence="1 2">
    <name type="scientific">Pedobacter terrae</name>
    <dbReference type="NCBI Taxonomy" id="405671"/>
    <lineage>
        <taxon>Bacteria</taxon>
        <taxon>Pseudomonadati</taxon>
        <taxon>Bacteroidota</taxon>
        <taxon>Sphingobacteriia</taxon>
        <taxon>Sphingobacteriales</taxon>
        <taxon>Sphingobacteriaceae</taxon>
        <taxon>Pedobacter</taxon>
    </lineage>
</organism>
<name>A0A1G7QK05_9SPHI</name>
<gene>
    <name evidence="1" type="ORF">SAMN05421827_102329</name>
</gene>
<evidence type="ECO:0000313" key="1">
    <source>
        <dbReference type="EMBL" id="SDF98822.1"/>
    </source>
</evidence>
<keyword evidence="2" id="KW-1185">Reference proteome</keyword>
<accession>A0A1G7QK05</accession>
<reference evidence="2" key="1">
    <citation type="submission" date="2016-10" db="EMBL/GenBank/DDBJ databases">
        <authorList>
            <person name="Varghese N."/>
            <person name="Submissions S."/>
        </authorList>
    </citation>
    <scope>NUCLEOTIDE SEQUENCE [LARGE SCALE GENOMIC DNA]</scope>
    <source>
        <strain evidence="2">DSM 17933</strain>
    </source>
</reference>